<keyword evidence="6" id="KW-0961">Cell wall biogenesis/degradation</keyword>
<dbReference type="InterPro" id="IPR018044">
    <property type="entry name" value="Peptidase_S11"/>
</dbReference>
<gene>
    <name evidence="13" type="ORF">HMPREF9333_01647</name>
</gene>
<comment type="similarity">
    <text evidence="1 9">Belongs to the peptidase S11 family.</text>
</comment>
<evidence type="ECO:0000256" key="5">
    <source>
        <dbReference type="ARBA" id="ARBA00022984"/>
    </source>
</evidence>
<dbReference type="InterPro" id="IPR001967">
    <property type="entry name" value="Peptidase_S11_N"/>
</dbReference>
<evidence type="ECO:0000256" key="9">
    <source>
        <dbReference type="RuleBase" id="RU004016"/>
    </source>
</evidence>
<reference evidence="13 14" key="1">
    <citation type="submission" date="2011-08" db="EMBL/GenBank/DDBJ databases">
        <title>The Genome Sequence of Johnsonella ignava ATCC 51276.</title>
        <authorList>
            <consortium name="The Broad Institute Genome Sequencing Platform"/>
            <person name="Earl A."/>
            <person name="Ward D."/>
            <person name="Feldgarden M."/>
            <person name="Gevers D."/>
            <person name="Izard J."/>
            <person name="Blanton J.M."/>
            <person name="Baranova O.V."/>
            <person name="Dewhirst F.E."/>
            <person name="Young S.K."/>
            <person name="Zeng Q."/>
            <person name="Gargeya S."/>
            <person name="Fitzgerald M."/>
            <person name="Haas B."/>
            <person name="Abouelleil A."/>
            <person name="Alvarado L."/>
            <person name="Arachchi H.M."/>
            <person name="Berlin A."/>
            <person name="Brown A."/>
            <person name="Chapman S.B."/>
            <person name="Chen Z."/>
            <person name="Dunbar C."/>
            <person name="Freedman E."/>
            <person name="Gearin G."/>
            <person name="Gellesch M."/>
            <person name="Goldberg J."/>
            <person name="Griggs A."/>
            <person name="Gujja S."/>
            <person name="Heiman D."/>
            <person name="Howarth C."/>
            <person name="Larson L."/>
            <person name="Lui A."/>
            <person name="MacDonald P.J.P."/>
            <person name="Montmayeur A."/>
            <person name="Murphy C."/>
            <person name="Neiman D."/>
            <person name="Pearson M."/>
            <person name="Priest M."/>
            <person name="Roberts A."/>
            <person name="Saif S."/>
            <person name="Shea T."/>
            <person name="Shenoy N."/>
            <person name="Sisk P."/>
            <person name="Stolte C."/>
            <person name="Sykes S."/>
            <person name="Wortman J."/>
            <person name="Nusbaum C."/>
            <person name="Birren B."/>
        </authorList>
    </citation>
    <scope>NUCLEOTIDE SEQUENCE [LARGE SCALE GENOMIC DNA]</scope>
    <source>
        <strain evidence="13 14">ATCC 51276</strain>
    </source>
</reference>
<dbReference type="GO" id="GO:0071555">
    <property type="term" value="P:cell wall organization"/>
    <property type="evidence" value="ECO:0007669"/>
    <property type="project" value="UniProtKB-KW"/>
</dbReference>
<dbReference type="InterPro" id="IPR012338">
    <property type="entry name" value="Beta-lactam/transpept-like"/>
</dbReference>
<dbReference type="RefSeq" id="WP_005541413.1">
    <property type="nucleotide sequence ID" value="NZ_JH378834.1"/>
</dbReference>
<dbReference type="EMBL" id="ACZL01000026">
    <property type="protein sequence ID" value="EHI55232.1"/>
    <property type="molecule type" value="Genomic_DNA"/>
</dbReference>
<protein>
    <recommendedName>
        <fullName evidence="12">Peptidase S11 D-alanyl-D-alanine carboxypeptidase A N-terminal domain-containing protein</fullName>
    </recommendedName>
</protein>
<feature type="binding site" evidence="8">
    <location>
        <position position="237"/>
    </location>
    <ligand>
        <name>substrate</name>
    </ligand>
</feature>
<dbReference type="Proteomes" id="UP000003011">
    <property type="component" value="Unassembled WGS sequence"/>
</dbReference>
<dbReference type="GO" id="GO:0008360">
    <property type="term" value="P:regulation of cell shape"/>
    <property type="evidence" value="ECO:0007669"/>
    <property type="project" value="UniProtKB-KW"/>
</dbReference>
<evidence type="ECO:0000256" key="1">
    <source>
        <dbReference type="ARBA" id="ARBA00007164"/>
    </source>
</evidence>
<feature type="active site" evidence="7">
    <location>
        <position position="124"/>
    </location>
</feature>
<dbReference type="HOGENOM" id="CLU_027070_7_1_9"/>
<feature type="region of interest" description="Disordered" evidence="10">
    <location>
        <begin position="467"/>
        <end position="505"/>
    </location>
</feature>
<feature type="compositionally biased region" description="Low complexity" evidence="10">
    <location>
        <begin position="388"/>
        <end position="408"/>
    </location>
</feature>
<keyword evidence="5" id="KW-0573">Peptidoglycan synthesis</keyword>
<keyword evidence="4" id="KW-0133">Cell shape</keyword>
<name>G5GJA7_9FIRM</name>
<dbReference type="AlphaFoldDB" id="G5GJA7"/>
<keyword evidence="2" id="KW-0732">Signal</keyword>
<keyword evidence="11" id="KW-1133">Transmembrane helix</keyword>
<keyword evidence="14" id="KW-1185">Reference proteome</keyword>
<evidence type="ECO:0000256" key="6">
    <source>
        <dbReference type="ARBA" id="ARBA00023316"/>
    </source>
</evidence>
<sequence>MKKIIYLISVILLAVSIALPFRFIALAENSWPDSVSIESDGGIVIDADSGAVLYGKNIHERYYPASITKLLTALIVIEECDLDDEVTFSHNAVYNVESGSSNAGYDVGDKATVRDLLYAMLLKSANEAANALAEHCSGSIEDFCVLMNSKAEALGCLDSHFANPSGLNDENHYTTAYDFALISKAALSNPILLEIDSASSYHLPPSKKYPDGQDITTHHAMLKKKHENYYENAIGGKTGYTSLAGNTLVTYAKRGNQALITVILNGHQTHYTDTKRLMDFGFKYFKNINVLKSGLIDLDIYDNIDLLGSNPTLSYIAADKRSFITLPKSADISDVSYEISYDLNESEKEEALAKIIYTYDSRQVGYTFIRAVVVQDHDALGNTLPEKSSATDSNASSYNSSNNASSPAKGGMENWIGKHLSNILIIIVVILVMTLAYFLTALYFNIKDRQEFEKLKDMRRKRREILRNRRAKLDKKAEPHKDSLLPENKKNTGNSFASKHDTDKQ</sequence>
<proteinExistence type="inferred from homology"/>
<evidence type="ECO:0000313" key="13">
    <source>
        <dbReference type="EMBL" id="EHI55232.1"/>
    </source>
</evidence>
<evidence type="ECO:0000256" key="4">
    <source>
        <dbReference type="ARBA" id="ARBA00022960"/>
    </source>
</evidence>
<dbReference type="PATRIC" id="fig|679200.3.peg.1742"/>
<feature type="active site" description="Acyl-ester intermediate" evidence="7">
    <location>
        <position position="66"/>
    </location>
</feature>
<feature type="active site" description="Proton acceptor" evidence="7">
    <location>
        <position position="69"/>
    </location>
</feature>
<keyword evidence="3" id="KW-0378">Hydrolase</keyword>
<dbReference type="GO" id="GO:0006508">
    <property type="term" value="P:proteolysis"/>
    <property type="evidence" value="ECO:0007669"/>
    <property type="project" value="InterPro"/>
</dbReference>
<keyword evidence="11" id="KW-0472">Membrane</keyword>
<dbReference type="PANTHER" id="PTHR21581:SF33">
    <property type="entry name" value="D-ALANYL-D-ALANINE CARBOXYPEPTIDASE DACB"/>
    <property type="match status" value="1"/>
</dbReference>
<evidence type="ECO:0000256" key="7">
    <source>
        <dbReference type="PIRSR" id="PIRSR618044-1"/>
    </source>
</evidence>
<evidence type="ECO:0000256" key="8">
    <source>
        <dbReference type="PIRSR" id="PIRSR618044-2"/>
    </source>
</evidence>
<evidence type="ECO:0000256" key="3">
    <source>
        <dbReference type="ARBA" id="ARBA00022801"/>
    </source>
</evidence>
<dbReference type="OrthoDB" id="9791132at2"/>
<feature type="domain" description="Peptidase S11 D-alanyl-D-alanine carboxypeptidase A N-terminal" evidence="12">
    <location>
        <begin position="36"/>
        <end position="266"/>
    </location>
</feature>
<comment type="caution">
    <text evidence="13">The sequence shown here is derived from an EMBL/GenBank/DDBJ whole genome shotgun (WGS) entry which is preliminary data.</text>
</comment>
<feature type="transmembrane region" description="Helical" evidence="11">
    <location>
        <begin position="423"/>
        <end position="446"/>
    </location>
</feature>
<evidence type="ECO:0000256" key="10">
    <source>
        <dbReference type="SAM" id="MobiDB-lite"/>
    </source>
</evidence>
<accession>G5GJA7</accession>
<evidence type="ECO:0000256" key="2">
    <source>
        <dbReference type="ARBA" id="ARBA00022729"/>
    </source>
</evidence>
<evidence type="ECO:0000256" key="11">
    <source>
        <dbReference type="SAM" id="Phobius"/>
    </source>
</evidence>
<dbReference type="PRINTS" id="PR00725">
    <property type="entry name" value="DADACBPTASE1"/>
</dbReference>
<organism evidence="13 14">
    <name type="scientific">Johnsonella ignava ATCC 51276</name>
    <dbReference type="NCBI Taxonomy" id="679200"/>
    <lineage>
        <taxon>Bacteria</taxon>
        <taxon>Bacillati</taxon>
        <taxon>Bacillota</taxon>
        <taxon>Clostridia</taxon>
        <taxon>Lachnospirales</taxon>
        <taxon>Lachnospiraceae</taxon>
        <taxon>Johnsonella</taxon>
    </lineage>
</organism>
<keyword evidence="11" id="KW-0812">Transmembrane</keyword>
<dbReference type="Gene3D" id="3.40.710.10">
    <property type="entry name" value="DD-peptidase/beta-lactamase superfamily"/>
    <property type="match status" value="1"/>
</dbReference>
<dbReference type="GO" id="GO:0009252">
    <property type="term" value="P:peptidoglycan biosynthetic process"/>
    <property type="evidence" value="ECO:0007669"/>
    <property type="project" value="UniProtKB-KW"/>
</dbReference>
<dbReference type="SUPFAM" id="SSF56601">
    <property type="entry name" value="beta-lactamase/transpeptidase-like"/>
    <property type="match status" value="1"/>
</dbReference>
<feature type="region of interest" description="Disordered" evidence="10">
    <location>
        <begin position="384"/>
        <end position="409"/>
    </location>
</feature>
<evidence type="ECO:0000259" key="12">
    <source>
        <dbReference type="Pfam" id="PF00768"/>
    </source>
</evidence>
<evidence type="ECO:0000313" key="14">
    <source>
        <dbReference type="Proteomes" id="UP000003011"/>
    </source>
</evidence>
<dbReference type="GO" id="GO:0009002">
    <property type="term" value="F:serine-type D-Ala-D-Ala carboxypeptidase activity"/>
    <property type="evidence" value="ECO:0007669"/>
    <property type="project" value="InterPro"/>
</dbReference>
<dbReference type="STRING" id="679200.HMPREF9333_01647"/>
<dbReference type="eggNOG" id="COG1686">
    <property type="taxonomic scope" value="Bacteria"/>
</dbReference>
<dbReference type="Pfam" id="PF00768">
    <property type="entry name" value="Peptidase_S11"/>
    <property type="match status" value="1"/>
</dbReference>
<feature type="compositionally biased region" description="Basic and acidic residues" evidence="10">
    <location>
        <begin position="474"/>
        <end position="490"/>
    </location>
</feature>
<dbReference type="PANTHER" id="PTHR21581">
    <property type="entry name" value="D-ALANYL-D-ALANINE CARBOXYPEPTIDASE"/>
    <property type="match status" value="1"/>
</dbReference>